<dbReference type="EMBL" id="PVNK01000173">
    <property type="protein sequence ID" value="PRP95357.1"/>
    <property type="molecule type" value="Genomic_DNA"/>
</dbReference>
<evidence type="ECO:0000313" key="2">
    <source>
        <dbReference type="Proteomes" id="UP000237968"/>
    </source>
</evidence>
<organism evidence="1 2">
    <name type="scientific">Enhygromyxa salina</name>
    <dbReference type="NCBI Taxonomy" id="215803"/>
    <lineage>
        <taxon>Bacteria</taxon>
        <taxon>Pseudomonadati</taxon>
        <taxon>Myxococcota</taxon>
        <taxon>Polyangia</taxon>
        <taxon>Nannocystales</taxon>
        <taxon>Nannocystaceae</taxon>
        <taxon>Enhygromyxa</taxon>
    </lineage>
</organism>
<sequence length="357" mass="37704">MSSVKAKTLLLSLLGVGAPMSGCEGEPEEQLPELSEHGMYVSMGIEGEASPCGGTLVWMDRHVEALGVLFERSVADVSIEYYWLRQASVDELCGLDAYACALPGGVYSSGPLVEHEFVHAVVNGWTGPGERFFDEGLAVALGDHIFGPYVAEEFDEALSMIGADRKLEIDYPTAGAFVTDLIEVHGASAVLAFYDGTDRNDSGEAIAELFEQAFGSSLEAAHQAFLARGRGCTMLLPACSLPPVAWDVDAWAVDAGVSCSVDGLGPDAGPETLGGTPWGFTSFEISSAGSYRLELDGPAYPMFAHHCGPCAERAPSVAFGVPGEAEPVELAAGRYVVRLPGSPSYDRVYPLRVVPEG</sequence>
<dbReference type="Proteomes" id="UP000237968">
    <property type="component" value="Unassembled WGS sequence"/>
</dbReference>
<protein>
    <submittedName>
        <fullName evidence="1">Uncharacterized protein</fullName>
    </submittedName>
</protein>
<reference evidence="1 2" key="1">
    <citation type="submission" date="2018-03" db="EMBL/GenBank/DDBJ databases">
        <title>Draft Genome Sequences of the Obligatory Marine Myxobacteria Enhygromyxa salina SWB005.</title>
        <authorList>
            <person name="Poehlein A."/>
            <person name="Moghaddam J.A."/>
            <person name="Harms H."/>
            <person name="Alanjari M."/>
            <person name="Koenig G.M."/>
            <person name="Daniel R."/>
            <person name="Schaeberle T.F."/>
        </authorList>
    </citation>
    <scope>NUCLEOTIDE SEQUENCE [LARGE SCALE GENOMIC DNA]</scope>
    <source>
        <strain evidence="1 2">SWB005</strain>
    </source>
</reference>
<evidence type="ECO:0000313" key="1">
    <source>
        <dbReference type="EMBL" id="PRP95357.1"/>
    </source>
</evidence>
<comment type="caution">
    <text evidence="1">The sequence shown here is derived from an EMBL/GenBank/DDBJ whole genome shotgun (WGS) entry which is preliminary data.</text>
</comment>
<proteinExistence type="predicted"/>
<name>A0A2S9XR64_9BACT</name>
<dbReference type="AlphaFoldDB" id="A0A2S9XR64"/>
<keyword evidence="2" id="KW-1185">Reference proteome</keyword>
<accession>A0A2S9XR64</accession>
<gene>
    <name evidence="1" type="ORF">ENSA5_40130</name>
</gene>